<sequence>MDTFGVIGPGAVGSVIGESLHTSGYQVTFLGRKAGEVYIERASASETAAFPVEAISEAETVFDYLFITVKGTQLEGIIPYLDKLTHENTVCILCQNGYGQLDKFHIPNAYQAVVYISGQKKEKVVTHFRDRILILPENPVTKKLKEGIAASNLDIRLSPDYRYEVWYKLLVNLAINSVTALSRNTALILEEEKIQHLCKRLIQEGIAIAAAEEIHFQEGITEEIMRIYAGYPPYMGTSMYYDIIAGKTMETAYIQGYLYEKSQTYGLDTPCLDAVYSLLLASEMRG</sequence>
<dbReference type="EMBL" id="CDGG01000001">
    <property type="protein sequence ID" value="CEI80523.1"/>
    <property type="molecule type" value="Genomic_DNA"/>
</dbReference>
<dbReference type="InterPro" id="IPR013332">
    <property type="entry name" value="KPR_N"/>
</dbReference>
<dbReference type="PANTHER" id="PTHR21708">
    <property type="entry name" value="PROBABLE 2-DEHYDROPANTOATE 2-REDUCTASE"/>
    <property type="match status" value="1"/>
</dbReference>
<dbReference type="STRING" id="545501.BN997_00327"/>
<accession>A0A0A1MBS8</accession>
<dbReference type="InterPro" id="IPR003710">
    <property type="entry name" value="ApbA"/>
</dbReference>
<dbReference type="GO" id="GO:0008677">
    <property type="term" value="F:2-dehydropantoate 2-reductase activity"/>
    <property type="evidence" value="ECO:0007669"/>
    <property type="project" value="UniProtKB-EC"/>
</dbReference>
<evidence type="ECO:0000256" key="3">
    <source>
        <dbReference type="ARBA" id="ARBA00023002"/>
    </source>
</evidence>
<dbReference type="EC" id="1.1.1.169" evidence="4"/>
<keyword evidence="3 4" id="KW-0560">Oxidoreductase</keyword>
<dbReference type="SUPFAM" id="SSF48179">
    <property type="entry name" value="6-phosphogluconate dehydrogenase C-terminal domain-like"/>
    <property type="match status" value="1"/>
</dbReference>
<dbReference type="UniPathway" id="UPA00028">
    <property type="reaction ID" value="UER00004"/>
</dbReference>
<dbReference type="InterPro" id="IPR036291">
    <property type="entry name" value="NAD(P)-bd_dom_sf"/>
</dbReference>
<comment type="similarity">
    <text evidence="1 4">Belongs to the ketopantoate reductase family.</text>
</comment>
<dbReference type="Pfam" id="PF08546">
    <property type="entry name" value="ApbA_C"/>
    <property type="match status" value="1"/>
</dbReference>
<evidence type="ECO:0000256" key="1">
    <source>
        <dbReference type="ARBA" id="ARBA00007870"/>
    </source>
</evidence>
<protein>
    <recommendedName>
        <fullName evidence="4">2-dehydropantoate 2-reductase</fullName>
        <ecNumber evidence="4">1.1.1.169</ecNumber>
    </recommendedName>
    <alternativeName>
        <fullName evidence="4">Ketopantoate reductase</fullName>
    </alternativeName>
</protein>
<name>A0A0A1MBS8_9BACI</name>
<organism evidence="7 8">
    <name type="scientific">Oceanobacillus oncorhynchi</name>
    <dbReference type="NCBI Taxonomy" id="545501"/>
    <lineage>
        <taxon>Bacteria</taxon>
        <taxon>Bacillati</taxon>
        <taxon>Bacillota</taxon>
        <taxon>Bacilli</taxon>
        <taxon>Bacillales</taxon>
        <taxon>Bacillaceae</taxon>
        <taxon>Oceanobacillus</taxon>
    </lineage>
</organism>
<evidence type="ECO:0000313" key="7">
    <source>
        <dbReference type="EMBL" id="CEI80523.1"/>
    </source>
</evidence>
<dbReference type="AlphaFoldDB" id="A0A0A1MBS8"/>
<dbReference type="InterPro" id="IPR008927">
    <property type="entry name" value="6-PGluconate_DH-like_C_sf"/>
</dbReference>
<dbReference type="GO" id="GO:0015940">
    <property type="term" value="P:pantothenate biosynthetic process"/>
    <property type="evidence" value="ECO:0007669"/>
    <property type="project" value="UniProtKB-UniPathway"/>
</dbReference>
<dbReference type="NCBIfam" id="TIGR00745">
    <property type="entry name" value="apbA_panE"/>
    <property type="match status" value="1"/>
</dbReference>
<evidence type="ECO:0000259" key="5">
    <source>
        <dbReference type="Pfam" id="PF02558"/>
    </source>
</evidence>
<dbReference type="Gene3D" id="1.10.1040.10">
    <property type="entry name" value="N-(1-d-carboxylethyl)-l-norvaline Dehydrogenase, domain 2"/>
    <property type="match status" value="1"/>
</dbReference>
<dbReference type="Proteomes" id="UP000040453">
    <property type="component" value="Unassembled WGS sequence"/>
</dbReference>
<evidence type="ECO:0000256" key="4">
    <source>
        <dbReference type="RuleBase" id="RU362068"/>
    </source>
</evidence>
<reference evidence="7 8" key="1">
    <citation type="submission" date="2014-11" db="EMBL/GenBank/DDBJ databases">
        <authorList>
            <person name="Urmite Genomes Urmite Genomes"/>
        </authorList>
    </citation>
    <scope>NUCLEOTIDE SEQUENCE [LARGE SCALE GENOMIC DNA]</scope>
    <source>
        <strain evidence="7 8">Oc5</strain>
    </source>
</reference>
<dbReference type="InterPro" id="IPR013328">
    <property type="entry name" value="6PGD_dom2"/>
</dbReference>
<evidence type="ECO:0000256" key="2">
    <source>
        <dbReference type="ARBA" id="ARBA00022857"/>
    </source>
</evidence>
<dbReference type="Pfam" id="PF02558">
    <property type="entry name" value="ApbA"/>
    <property type="match status" value="1"/>
</dbReference>
<evidence type="ECO:0000259" key="6">
    <source>
        <dbReference type="Pfam" id="PF08546"/>
    </source>
</evidence>
<comment type="catalytic activity">
    <reaction evidence="4">
        <text>(R)-pantoate + NADP(+) = 2-dehydropantoate + NADPH + H(+)</text>
        <dbReference type="Rhea" id="RHEA:16233"/>
        <dbReference type="ChEBI" id="CHEBI:11561"/>
        <dbReference type="ChEBI" id="CHEBI:15378"/>
        <dbReference type="ChEBI" id="CHEBI:15980"/>
        <dbReference type="ChEBI" id="CHEBI:57783"/>
        <dbReference type="ChEBI" id="CHEBI:58349"/>
        <dbReference type="EC" id="1.1.1.169"/>
    </reaction>
</comment>
<proteinExistence type="inferred from homology"/>
<keyword evidence="8" id="KW-1185">Reference proteome</keyword>
<feature type="domain" description="Ketopantoate reductase N-terminal" evidence="5">
    <location>
        <begin position="5"/>
        <end position="129"/>
    </location>
</feature>
<dbReference type="RefSeq" id="WP_042529044.1">
    <property type="nucleotide sequence ID" value="NZ_CDGG01000001.1"/>
</dbReference>
<dbReference type="InterPro" id="IPR013752">
    <property type="entry name" value="KPA_reductase"/>
</dbReference>
<dbReference type="InterPro" id="IPR051402">
    <property type="entry name" value="KPR-Related"/>
</dbReference>
<dbReference type="NCBIfam" id="NF009542">
    <property type="entry name" value="PRK12921.1-4"/>
    <property type="match status" value="1"/>
</dbReference>
<dbReference type="SUPFAM" id="SSF51735">
    <property type="entry name" value="NAD(P)-binding Rossmann-fold domains"/>
    <property type="match status" value="1"/>
</dbReference>
<dbReference type="FunFam" id="1.10.1040.10:FF:000017">
    <property type="entry name" value="2-dehydropantoate 2-reductase"/>
    <property type="match status" value="1"/>
</dbReference>
<feature type="domain" description="Ketopantoate reductase C-terminal" evidence="6">
    <location>
        <begin position="161"/>
        <end position="281"/>
    </location>
</feature>
<comment type="pathway">
    <text evidence="4">Cofactor biosynthesis; (R)-pantothenate biosynthesis; (R)-pantoate from 3-methyl-2-oxobutanoate: step 2/2.</text>
</comment>
<dbReference type="Gene3D" id="3.40.50.720">
    <property type="entry name" value="NAD(P)-binding Rossmann-like Domain"/>
    <property type="match status" value="1"/>
</dbReference>
<gene>
    <name evidence="7" type="primary">panE</name>
    <name evidence="7" type="ORF">BN997_00327</name>
</gene>
<dbReference type="OrthoDB" id="9793586at2"/>
<keyword evidence="4" id="KW-0566">Pantothenate biosynthesis</keyword>
<comment type="function">
    <text evidence="4">Catalyzes the NADPH-dependent reduction of ketopantoate into pantoic acid.</text>
</comment>
<dbReference type="PANTHER" id="PTHR21708:SF26">
    <property type="entry name" value="2-DEHYDROPANTOATE 2-REDUCTASE"/>
    <property type="match status" value="1"/>
</dbReference>
<keyword evidence="2 4" id="KW-0521">NADP</keyword>
<dbReference type="GO" id="GO:0005737">
    <property type="term" value="C:cytoplasm"/>
    <property type="evidence" value="ECO:0007669"/>
    <property type="project" value="TreeGrafter"/>
</dbReference>
<evidence type="ECO:0000313" key="8">
    <source>
        <dbReference type="Proteomes" id="UP000040453"/>
    </source>
</evidence>